<evidence type="ECO:0000256" key="5">
    <source>
        <dbReference type="ARBA" id="ARBA00022679"/>
    </source>
</evidence>
<dbReference type="Pfam" id="PF00201">
    <property type="entry name" value="UDPGT"/>
    <property type="match status" value="1"/>
</dbReference>
<dbReference type="InterPro" id="IPR002213">
    <property type="entry name" value="UDP_glucos_trans"/>
</dbReference>
<evidence type="ECO:0000256" key="12">
    <source>
        <dbReference type="RuleBase" id="RU003718"/>
    </source>
</evidence>
<evidence type="ECO:0000256" key="11">
    <source>
        <dbReference type="ARBA" id="ARBA00047475"/>
    </source>
</evidence>
<dbReference type="PANTHER" id="PTHR48043">
    <property type="entry name" value="EG:EG0003.4 PROTEIN-RELATED"/>
    <property type="match status" value="1"/>
</dbReference>
<reference evidence="16" key="1">
    <citation type="submission" date="2016-04" db="UniProtKB">
        <authorList>
            <consortium name="WormBaseParasite"/>
        </authorList>
    </citation>
    <scope>IDENTIFICATION</scope>
</reference>
<evidence type="ECO:0000256" key="8">
    <source>
        <dbReference type="ARBA" id="ARBA00022989"/>
    </source>
</evidence>
<evidence type="ECO:0000313" key="14">
    <source>
        <dbReference type="EMBL" id="VDM61858.1"/>
    </source>
</evidence>
<comment type="similarity">
    <text evidence="2 12">Belongs to the UDP-glycosyltransferase family.</text>
</comment>
<dbReference type="WBParaSite" id="ACOC_0001027201-mRNA-1">
    <property type="protein sequence ID" value="ACOC_0001027201-mRNA-1"/>
    <property type="gene ID" value="ACOC_0001027201"/>
</dbReference>
<dbReference type="EC" id="2.4.1.17" evidence="3"/>
<keyword evidence="9 13" id="KW-0472">Membrane</keyword>
<dbReference type="FunFam" id="3.40.50.2000:FF:000118">
    <property type="entry name" value="UDP-glucuronosyltransferase"/>
    <property type="match status" value="1"/>
</dbReference>
<protein>
    <recommendedName>
        <fullName evidence="3">glucuronosyltransferase</fullName>
        <ecNumber evidence="3">2.4.1.17</ecNumber>
    </recommendedName>
</protein>
<keyword evidence="5 12" id="KW-0808">Transferase</keyword>
<evidence type="ECO:0000256" key="6">
    <source>
        <dbReference type="ARBA" id="ARBA00022692"/>
    </source>
</evidence>
<evidence type="ECO:0000256" key="2">
    <source>
        <dbReference type="ARBA" id="ARBA00009995"/>
    </source>
</evidence>
<dbReference type="GO" id="GO:0016020">
    <property type="term" value="C:membrane"/>
    <property type="evidence" value="ECO:0007669"/>
    <property type="project" value="UniProtKB-SubCell"/>
</dbReference>
<proteinExistence type="inferred from homology"/>
<evidence type="ECO:0000313" key="15">
    <source>
        <dbReference type="Proteomes" id="UP000267027"/>
    </source>
</evidence>
<accession>A0A158PKM4</accession>
<evidence type="ECO:0000256" key="10">
    <source>
        <dbReference type="ARBA" id="ARBA00023180"/>
    </source>
</evidence>
<dbReference type="SUPFAM" id="SSF53756">
    <property type="entry name" value="UDP-Glycosyltransferase/glycogen phosphorylase"/>
    <property type="match status" value="1"/>
</dbReference>
<keyword evidence="4 12" id="KW-0328">Glycosyltransferase</keyword>
<dbReference type="OMA" id="RVIWITH"/>
<comment type="subcellular location">
    <subcellularLocation>
        <location evidence="1">Membrane</location>
        <topology evidence="1">Single-pass membrane protein</topology>
    </subcellularLocation>
</comment>
<evidence type="ECO:0000256" key="4">
    <source>
        <dbReference type="ARBA" id="ARBA00022676"/>
    </source>
</evidence>
<dbReference type="Proteomes" id="UP000267027">
    <property type="component" value="Unassembled WGS sequence"/>
</dbReference>
<dbReference type="STRING" id="334426.A0A158PKM4"/>
<reference evidence="14 15" key="2">
    <citation type="submission" date="2018-11" db="EMBL/GenBank/DDBJ databases">
        <authorList>
            <consortium name="Pathogen Informatics"/>
        </authorList>
    </citation>
    <scope>NUCLEOTIDE SEQUENCE [LARGE SCALE GENOMIC DNA]</scope>
    <source>
        <strain evidence="14 15">Costa Rica</strain>
    </source>
</reference>
<evidence type="ECO:0000256" key="7">
    <source>
        <dbReference type="ARBA" id="ARBA00022729"/>
    </source>
</evidence>
<comment type="catalytic activity">
    <reaction evidence="11">
        <text>glucuronate acceptor + UDP-alpha-D-glucuronate = acceptor beta-D-glucuronoside + UDP + H(+)</text>
        <dbReference type="Rhea" id="RHEA:21032"/>
        <dbReference type="ChEBI" id="CHEBI:15378"/>
        <dbReference type="ChEBI" id="CHEBI:58052"/>
        <dbReference type="ChEBI" id="CHEBI:58223"/>
        <dbReference type="ChEBI" id="CHEBI:132367"/>
        <dbReference type="ChEBI" id="CHEBI:132368"/>
        <dbReference type="EC" id="2.4.1.17"/>
    </reaction>
</comment>
<feature type="transmembrane region" description="Helical" evidence="13">
    <location>
        <begin position="523"/>
        <end position="541"/>
    </location>
</feature>
<keyword evidence="8 13" id="KW-1133">Transmembrane helix</keyword>
<organism evidence="16">
    <name type="scientific">Angiostrongylus costaricensis</name>
    <name type="common">Nematode worm</name>
    <dbReference type="NCBI Taxonomy" id="334426"/>
    <lineage>
        <taxon>Eukaryota</taxon>
        <taxon>Metazoa</taxon>
        <taxon>Ecdysozoa</taxon>
        <taxon>Nematoda</taxon>
        <taxon>Chromadorea</taxon>
        <taxon>Rhabditida</taxon>
        <taxon>Rhabditina</taxon>
        <taxon>Rhabditomorpha</taxon>
        <taxon>Strongyloidea</taxon>
        <taxon>Metastrongylidae</taxon>
        <taxon>Angiostrongylus</taxon>
    </lineage>
</organism>
<evidence type="ECO:0000256" key="3">
    <source>
        <dbReference type="ARBA" id="ARBA00012544"/>
    </source>
</evidence>
<dbReference type="Gene3D" id="3.40.50.2000">
    <property type="entry name" value="Glycogen Phosphorylase B"/>
    <property type="match status" value="1"/>
</dbReference>
<keyword evidence="15" id="KW-1185">Reference proteome</keyword>
<evidence type="ECO:0000256" key="13">
    <source>
        <dbReference type="SAM" id="Phobius"/>
    </source>
</evidence>
<dbReference type="EMBL" id="UYYA01004440">
    <property type="protein sequence ID" value="VDM61858.1"/>
    <property type="molecule type" value="Genomic_DNA"/>
</dbReference>
<dbReference type="InterPro" id="IPR050271">
    <property type="entry name" value="UDP-glycosyltransferase"/>
</dbReference>
<dbReference type="AlphaFoldDB" id="A0A158PKM4"/>
<sequence>MSPAPVPPIARHIFRMWEIFLVFLVVTDALKILQIVPGFTNSHVLFNYRIAETLKFLGHDVELWTQMEMAMLNTGNNRLPTGVKEHRISIHFKDKLKTEGLQVFQSLMFSAGDAYDLWWTGQEFKDMRVEACAQMLEQDPKVFEKFREMNFDLAIAHFHDLCPLAIAEKIGIHKVVWITHGTSIYDFAAVQLGLRTLPASVPHPLSSAGFSLSFIDRVLNLLWHLSLLDFVNLPQNLLHDENVYYRNLVGPGKPDLWDLSRNVTALLINGERMLDFPRPLLSHITFSGELGLKKGEIFRPKKFRKSYHFTDVSAVENVEFDEQLQAILSRPSKGLIVFSLGTVSNTTNMPQQMIDSFVKAFNRLSDYTVLWRMEGEVKEVELSAHVFLLKWLPQKDIMKLPSMKLLVAHGGYNSFLEAAQAGVPVVLMPLFADQKINAMRAQRFGIARVLNKLRLTPENVYEAISDILGDDSYAIRARKLSSMLNDKPSQQPYSTLKYILKLATSDAKYFSLRAAQQLSFLQFYNLDIATFLVAIVAFLSVKIQ</sequence>
<evidence type="ECO:0000313" key="16">
    <source>
        <dbReference type="WBParaSite" id="ACOC_0001027201-mRNA-1"/>
    </source>
</evidence>
<gene>
    <name evidence="14" type="ORF">ACOC_LOCUS10273</name>
</gene>
<dbReference type="InterPro" id="IPR035595">
    <property type="entry name" value="UDP_glycos_trans_CS"/>
</dbReference>
<name>A0A158PKM4_ANGCS</name>
<keyword evidence="7" id="KW-0732">Signal</keyword>
<dbReference type="GO" id="GO:0015020">
    <property type="term" value="F:glucuronosyltransferase activity"/>
    <property type="evidence" value="ECO:0007669"/>
    <property type="project" value="UniProtKB-EC"/>
</dbReference>
<keyword evidence="10" id="KW-0325">Glycoprotein</keyword>
<evidence type="ECO:0000256" key="1">
    <source>
        <dbReference type="ARBA" id="ARBA00004167"/>
    </source>
</evidence>
<keyword evidence="6 13" id="KW-0812">Transmembrane</keyword>
<evidence type="ECO:0000256" key="9">
    <source>
        <dbReference type="ARBA" id="ARBA00023136"/>
    </source>
</evidence>
<dbReference type="PANTHER" id="PTHR48043:SF46">
    <property type="entry name" value="UDP-GLUCURONOSYLTRANSFERASE UGT-60-RELATED"/>
    <property type="match status" value="1"/>
</dbReference>
<dbReference type="OrthoDB" id="5835829at2759"/>
<dbReference type="CDD" id="cd03784">
    <property type="entry name" value="GT1_Gtf-like"/>
    <property type="match status" value="1"/>
</dbReference>
<dbReference type="PROSITE" id="PS00375">
    <property type="entry name" value="UDPGT"/>
    <property type="match status" value="1"/>
</dbReference>